<sequence>MLCKANKHERDDNIEFQENGHVYYVKKKRGYKSITTVVHNAFEKFNSDAIIDKMMTSANWENSKYYGMTKEEIKRQWKENGSEAAKLGTTMHYLFEYHYNDMYSSELSSHPKFFQDFMNNNDYADTTEYKYFKNFVDDHPKLVPYRTEWSIYDETNKLAGSVDMTFINDDGSLSIYDWKRCKNIERFSNFNKSCIVQGASHIPDTNYWHYTLQLNLYKMILETKYEFNVKDLHLVVIHPENGINNYEKIELPFVQMNDLTKIINYSRSKLF</sequence>
<dbReference type="InterPro" id="IPR011604">
    <property type="entry name" value="PDDEXK-like_dom_sf"/>
</dbReference>
<dbReference type="EMBL" id="MN741006">
    <property type="protein sequence ID" value="QHU22393.1"/>
    <property type="molecule type" value="Genomic_DNA"/>
</dbReference>
<reference evidence="1" key="1">
    <citation type="journal article" date="2020" name="Nature">
        <title>Giant virus diversity and host interactions through global metagenomics.</title>
        <authorList>
            <person name="Schulz F."/>
            <person name="Roux S."/>
            <person name="Paez-Espino D."/>
            <person name="Jungbluth S."/>
            <person name="Walsh D.A."/>
            <person name="Denef V.J."/>
            <person name="McMahon K.D."/>
            <person name="Konstantinidis K.T."/>
            <person name="Eloe-Fadrosh E.A."/>
            <person name="Kyrpides N.C."/>
            <person name="Woyke T."/>
        </authorList>
    </citation>
    <scope>NUCLEOTIDE SEQUENCE</scope>
    <source>
        <strain evidence="1">GVMAG-S-ERX555907-102</strain>
    </source>
</reference>
<proteinExistence type="predicted"/>
<dbReference type="Gene3D" id="3.90.320.10">
    <property type="match status" value="1"/>
</dbReference>
<accession>A0A6C0KYQ5</accession>
<dbReference type="AlphaFoldDB" id="A0A6C0KYQ5"/>
<organism evidence="1">
    <name type="scientific">viral metagenome</name>
    <dbReference type="NCBI Taxonomy" id="1070528"/>
    <lineage>
        <taxon>unclassified sequences</taxon>
        <taxon>metagenomes</taxon>
        <taxon>organismal metagenomes</taxon>
    </lineage>
</organism>
<protein>
    <recommendedName>
        <fullName evidence="2">PD-(D/E)XK endonuclease-like domain-containing protein</fullName>
    </recommendedName>
</protein>
<name>A0A6C0KYQ5_9ZZZZ</name>
<evidence type="ECO:0008006" key="2">
    <source>
        <dbReference type="Google" id="ProtNLM"/>
    </source>
</evidence>
<evidence type="ECO:0000313" key="1">
    <source>
        <dbReference type="EMBL" id="QHU22393.1"/>
    </source>
</evidence>